<dbReference type="SUPFAM" id="SSF50475">
    <property type="entry name" value="FMN-binding split barrel"/>
    <property type="match status" value="1"/>
</dbReference>
<evidence type="ECO:0000313" key="3">
    <source>
        <dbReference type="Proteomes" id="UP000566663"/>
    </source>
</evidence>
<organism evidence="2 3">
    <name type="scientific">Brevundimonas basaltis</name>
    <dbReference type="NCBI Taxonomy" id="472166"/>
    <lineage>
        <taxon>Bacteria</taxon>
        <taxon>Pseudomonadati</taxon>
        <taxon>Pseudomonadota</taxon>
        <taxon>Alphaproteobacteria</taxon>
        <taxon>Caulobacterales</taxon>
        <taxon>Caulobacteraceae</taxon>
        <taxon>Brevundimonas</taxon>
    </lineage>
</organism>
<dbReference type="InterPro" id="IPR012349">
    <property type="entry name" value="Split_barrel_FMN-bd"/>
</dbReference>
<dbReference type="AlphaFoldDB" id="A0A7W8MG99"/>
<dbReference type="Pfam" id="PF16242">
    <property type="entry name" value="Pyrid_ox_like"/>
    <property type="match status" value="1"/>
</dbReference>
<dbReference type="RefSeq" id="WP_183252868.1">
    <property type="nucleotide sequence ID" value="NZ_BAAAFF010000006.1"/>
</dbReference>
<dbReference type="EMBL" id="JACHFZ010000002">
    <property type="protein sequence ID" value="MBB5291419.1"/>
    <property type="molecule type" value="Genomic_DNA"/>
</dbReference>
<comment type="caution">
    <text evidence="2">The sequence shown here is derived from an EMBL/GenBank/DDBJ whole genome shotgun (WGS) entry which is preliminary data.</text>
</comment>
<gene>
    <name evidence="2" type="ORF">HNQ67_000933</name>
</gene>
<dbReference type="PANTHER" id="PTHR34818:SF1">
    <property type="entry name" value="PROTEIN BLI-3"/>
    <property type="match status" value="1"/>
</dbReference>
<dbReference type="PANTHER" id="PTHR34818">
    <property type="entry name" value="PROTEIN BLI-3"/>
    <property type="match status" value="1"/>
</dbReference>
<dbReference type="InterPro" id="IPR038725">
    <property type="entry name" value="YdaG_split_barrel_FMN-bd"/>
</dbReference>
<accession>A0A7W8MG99</accession>
<proteinExistence type="predicted"/>
<evidence type="ECO:0000313" key="2">
    <source>
        <dbReference type="EMBL" id="MBB5291419.1"/>
    </source>
</evidence>
<sequence length="169" mass="18961">MSDKPLTAAEAETEFWDHLKKSNTGMLGLDQPGYHAQPMTAFREEETGTIWFFTREDTDLAKDAAVGSGQSAMFHYGSKDQNVWACIHGNLSVHGHDREIIDRYWNPVLAAWYPEGKDDRMLTILRFDADDGRVWVNEGGFFKFAYEIAKANATDTLPDVGGVADVKLN</sequence>
<dbReference type="Gene3D" id="2.30.110.10">
    <property type="entry name" value="Electron Transport, Fmn-binding Protein, Chain A"/>
    <property type="match status" value="1"/>
</dbReference>
<dbReference type="Proteomes" id="UP000566663">
    <property type="component" value="Unassembled WGS sequence"/>
</dbReference>
<name>A0A7W8MG99_9CAUL</name>
<feature type="domain" description="General stress protein FMN-binding split barrel" evidence="1">
    <location>
        <begin position="11"/>
        <end position="159"/>
    </location>
</feature>
<reference evidence="2 3" key="1">
    <citation type="submission" date="2020-08" db="EMBL/GenBank/DDBJ databases">
        <title>Genomic Encyclopedia of Type Strains, Phase IV (KMG-IV): sequencing the most valuable type-strain genomes for metagenomic binning, comparative biology and taxonomic classification.</title>
        <authorList>
            <person name="Goeker M."/>
        </authorList>
    </citation>
    <scope>NUCLEOTIDE SEQUENCE [LARGE SCALE GENOMIC DNA]</scope>
    <source>
        <strain evidence="2 3">DSM 25335</strain>
    </source>
</reference>
<evidence type="ECO:0000259" key="1">
    <source>
        <dbReference type="Pfam" id="PF16242"/>
    </source>
</evidence>
<protein>
    <submittedName>
        <fullName evidence="2">General stress protein 26</fullName>
    </submittedName>
</protein>
<dbReference type="InterPro" id="IPR052917">
    <property type="entry name" value="Stress-Dev_Protein"/>
</dbReference>
<keyword evidence="3" id="KW-1185">Reference proteome</keyword>